<evidence type="ECO:0000256" key="1">
    <source>
        <dbReference type="ARBA" id="ARBA00004141"/>
    </source>
</evidence>
<dbReference type="SUPFAM" id="SSF69593">
    <property type="entry name" value="Glycerol-3-phosphate (1)-acyltransferase"/>
    <property type="match status" value="1"/>
</dbReference>
<dbReference type="Pfam" id="PF23270">
    <property type="entry name" value="HAD_RAM2_N"/>
    <property type="match status" value="1"/>
</dbReference>
<name>A0A835IQZ8_9MAGN</name>
<feature type="transmembrane region" description="Helical" evidence="7">
    <location>
        <begin position="278"/>
        <end position="303"/>
    </location>
</feature>
<accession>A0A835IQZ8</accession>
<dbReference type="InterPro" id="IPR056462">
    <property type="entry name" value="HAD_RAM2/GPAT1-8"/>
</dbReference>
<dbReference type="InterPro" id="IPR002123">
    <property type="entry name" value="Plipid/glycerol_acylTrfase"/>
</dbReference>
<evidence type="ECO:0000256" key="8">
    <source>
        <dbReference type="SAM" id="SignalP"/>
    </source>
</evidence>
<dbReference type="EMBL" id="JADFTS010000002">
    <property type="protein sequence ID" value="KAF9621087.1"/>
    <property type="molecule type" value="Genomic_DNA"/>
</dbReference>
<dbReference type="PANTHER" id="PTHR15486:SF0">
    <property type="entry name" value="GLYCEROL-3-PHOSPHATE ACYLTRANSFERASE 1"/>
    <property type="match status" value="1"/>
</dbReference>
<evidence type="ECO:0000256" key="4">
    <source>
        <dbReference type="ARBA" id="ARBA00022692"/>
    </source>
</evidence>
<comment type="caution">
    <text evidence="10">The sequence shown here is derived from an EMBL/GenBank/DDBJ whole genome shotgun (WGS) entry which is preliminary data.</text>
</comment>
<dbReference type="GO" id="GO:0016791">
    <property type="term" value="F:phosphatase activity"/>
    <property type="evidence" value="ECO:0007669"/>
    <property type="project" value="TreeGrafter"/>
</dbReference>
<dbReference type="CDD" id="cd06551">
    <property type="entry name" value="LPLAT"/>
    <property type="match status" value="1"/>
</dbReference>
<reference evidence="10 11" key="1">
    <citation type="submission" date="2020-10" db="EMBL/GenBank/DDBJ databases">
        <title>The Coptis chinensis genome and diversification of protoberbering-type alkaloids.</title>
        <authorList>
            <person name="Wang B."/>
            <person name="Shu S."/>
            <person name="Song C."/>
            <person name="Liu Y."/>
        </authorList>
    </citation>
    <scope>NUCLEOTIDE SEQUENCE [LARGE SCALE GENOMIC DNA]</scope>
    <source>
        <strain evidence="10">HL-2020</strain>
        <tissue evidence="10">Leaf</tissue>
    </source>
</reference>
<dbReference type="AlphaFoldDB" id="A0A835IQZ8"/>
<dbReference type="GO" id="GO:0010143">
    <property type="term" value="P:cutin biosynthetic process"/>
    <property type="evidence" value="ECO:0007669"/>
    <property type="project" value="TreeGrafter"/>
</dbReference>
<organism evidence="10 11">
    <name type="scientific">Coptis chinensis</name>
    <dbReference type="NCBI Taxonomy" id="261450"/>
    <lineage>
        <taxon>Eukaryota</taxon>
        <taxon>Viridiplantae</taxon>
        <taxon>Streptophyta</taxon>
        <taxon>Embryophyta</taxon>
        <taxon>Tracheophyta</taxon>
        <taxon>Spermatophyta</taxon>
        <taxon>Magnoliopsida</taxon>
        <taxon>Ranunculales</taxon>
        <taxon>Ranunculaceae</taxon>
        <taxon>Coptidoideae</taxon>
        <taxon>Coptis</taxon>
    </lineage>
</organism>
<feature type="domain" description="Phospholipid/glycerol acyltransferase" evidence="9">
    <location>
        <begin position="343"/>
        <end position="444"/>
    </location>
</feature>
<evidence type="ECO:0000256" key="2">
    <source>
        <dbReference type="ARBA" id="ARBA00007937"/>
    </source>
</evidence>
<proteinExistence type="inferred from homology"/>
<dbReference type="PANTHER" id="PTHR15486">
    <property type="entry name" value="ANCIENT UBIQUITOUS PROTEIN"/>
    <property type="match status" value="1"/>
</dbReference>
<comment type="similarity">
    <text evidence="2">Belongs to the GPAT/DAPAT family.</text>
</comment>
<evidence type="ECO:0000313" key="10">
    <source>
        <dbReference type="EMBL" id="KAF9621087.1"/>
    </source>
</evidence>
<sequence>MVLSVVLLKLVEWLLYQLLANSCYRAARKIRNYGYYFKNQSVIKSSSQHSSLFPSVTKCCLEGRESQTLVCDIYGALLRSQSLFPYFMLVAFEGGSIIRAFMLLLSYPFLLAMNHEIRLRVMVFITFCGLKLKYMDSVGRAVLPKFYLENLNLQAYEVLASTGRKVVFTSVPKVMVEGFLKDYLNVNVVIGTELQNYGGYFTGFVDGPGLLVKHKALKEFFGDDKPDIGLGSSNSVHDHLFISLCKEPYVVSKADSKNTSVMPREKYPKPLVFHDGRLAFFPTPLATLAMFLWLPLGIILAIFRLAVGILLPYKMAIFIGCWSGVDLRVKGQNPSKSNKRKGVLYVCTHRTLMDPVFLSTSLRKPLTAVTYSLSKMSELMAPIKTVRLTRDRQSDGETMERLLSEGDLVVCPEGTTCREPYLLRFSSLFAELADEIVPVAMNTHVSMFYGTTASGLKCLDPIFFLMNPRPSYHVQILEKVPKELTCSGGKSSFDVANYIQRQLANALGFECTTLTRKDKYLMLAGNEGVVQDKRKKPANIIAVKKETFVYMKEEEK</sequence>
<feature type="signal peptide" evidence="8">
    <location>
        <begin position="1"/>
        <end position="20"/>
    </location>
</feature>
<evidence type="ECO:0000256" key="5">
    <source>
        <dbReference type="ARBA" id="ARBA00022989"/>
    </source>
</evidence>
<evidence type="ECO:0000313" key="11">
    <source>
        <dbReference type="Proteomes" id="UP000631114"/>
    </source>
</evidence>
<keyword evidence="3" id="KW-0808">Transferase</keyword>
<keyword evidence="6 7" id="KW-0472">Membrane</keyword>
<evidence type="ECO:0000256" key="3">
    <source>
        <dbReference type="ARBA" id="ARBA00022679"/>
    </source>
</evidence>
<evidence type="ECO:0000259" key="9">
    <source>
        <dbReference type="SMART" id="SM00563"/>
    </source>
</evidence>
<feature type="chain" id="PRO_5032883431" description="Phospholipid/glycerol acyltransferase domain-containing protein" evidence="8">
    <location>
        <begin position="21"/>
        <end position="556"/>
    </location>
</feature>
<dbReference type="Pfam" id="PF01553">
    <property type="entry name" value="Acyltransferase"/>
    <property type="match status" value="1"/>
</dbReference>
<dbReference type="SMART" id="SM00563">
    <property type="entry name" value="PlsC"/>
    <property type="match status" value="1"/>
</dbReference>
<protein>
    <recommendedName>
        <fullName evidence="9">Phospholipid/glycerol acyltransferase domain-containing protein</fullName>
    </recommendedName>
</protein>
<feature type="transmembrane region" description="Helical" evidence="7">
    <location>
        <begin position="86"/>
        <end position="110"/>
    </location>
</feature>
<keyword evidence="8" id="KW-0732">Signal</keyword>
<dbReference type="Proteomes" id="UP000631114">
    <property type="component" value="Unassembled WGS sequence"/>
</dbReference>
<gene>
    <name evidence="10" type="ORF">IFM89_016521</name>
</gene>
<dbReference type="GO" id="GO:0090447">
    <property type="term" value="F:glycerol-3-phosphate 2-O-acyltransferase activity"/>
    <property type="evidence" value="ECO:0007669"/>
    <property type="project" value="TreeGrafter"/>
</dbReference>
<dbReference type="OrthoDB" id="1854593at2759"/>
<evidence type="ECO:0000256" key="7">
    <source>
        <dbReference type="SAM" id="Phobius"/>
    </source>
</evidence>
<comment type="subcellular location">
    <subcellularLocation>
        <location evidence="1">Membrane</location>
        <topology evidence="1">Multi-pass membrane protein</topology>
    </subcellularLocation>
</comment>
<keyword evidence="11" id="KW-1185">Reference proteome</keyword>
<keyword evidence="5 7" id="KW-1133">Transmembrane helix</keyword>
<keyword evidence="4 7" id="KW-0812">Transmembrane</keyword>
<evidence type="ECO:0000256" key="6">
    <source>
        <dbReference type="ARBA" id="ARBA00023136"/>
    </source>
</evidence>
<dbReference type="GO" id="GO:0016020">
    <property type="term" value="C:membrane"/>
    <property type="evidence" value="ECO:0007669"/>
    <property type="project" value="UniProtKB-SubCell"/>
</dbReference>